<protein>
    <submittedName>
        <fullName evidence="1">Uncharacterized protein</fullName>
    </submittedName>
</protein>
<sequence length="74" mass="8578">METVFEIVLPTWYPGKESTVGVLTTSCPQYIFHENAQLKTKKIQFWVPRYVIIVWMVLASVKKTSATTNPRLFD</sequence>
<organism evidence="1 2">
    <name type="scientific">Daphnia magna</name>
    <dbReference type="NCBI Taxonomy" id="35525"/>
    <lineage>
        <taxon>Eukaryota</taxon>
        <taxon>Metazoa</taxon>
        <taxon>Ecdysozoa</taxon>
        <taxon>Arthropoda</taxon>
        <taxon>Crustacea</taxon>
        <taxon>Branchiopoda</taxon>
        <taxon>Diplostraca</taxon>
        <taxon>Cladocera</taxon>
        <taxon>Anomopoda</taxon>
        <taxon>Daphniidae</taxon>
        <taxon>Daphnia</taxon>
    </lineage>
</organism>
<accession>A0ABR0AXV9</accession>
<evidence type="ECO:0000313" key="2">
    <source>
        <dbReference type="Proteomes" id="UP001234178"/>
    </source>
</evidence>
<gene>
    <name evidence="1" type="ORF">OUZ56_022882</name>
</gene>
<dbReference type="EMBL" id="JAOYFB010000039">
    <property type="protein sequence ID" value="KAK4029925.1"/>
    <property type="molecule type" value="Genomic_DNA"/>
</dbReference>
<comment type="caution">
    <text evidence="1">The sequence shown here is derived from an EMBL/GenBank/DDBJ whole genome shotgun (WGS) entry which is preliminary data.</text>
</comment>
<dbReference type="Proteomes" id="UP001234178">
    <property type="component" value="Unassembled WGS sequence"/>
</dbReference>
<keyword evidence="2" id="KW-1185">Reference proteome</keyword>
<name>A0ABR0AXV9_9CRUS</name>
<proteinExistence type="predicted"/>
<evidence type="ECO:0000313" key="1">
    <source>
        <dbReference type="EMBL" id="KAK4029925.1"/>
    </source>
</evidence>
<reference evidence="1 2" key="1">
    <citation type="journal article" date="2023" name="Nucleic Acids Res.">
        <title>The hologenome of Daphnia magna reveals possible DNA methylation and microbiome-mediated evolution of the host genome.</title>
        <authorList>
            <person name="Chaturvedi A."/>
            <person name="Li X."/>
            <person name="Dhandapani V."/>
            <person name="Marshall H."/>
            <person name="Kissane S."/>
            <person name="Cuenca-Cambronero M."/>
            <person name="Asole G."/>
            <person name="Calvet F."/>
            <person name="Ruiz-Romero M."/>
            <person name="Marangio P."/>
            <person name="Guigo R."/>
            <person name="Rago D."/>
            <person name="Mirbahai L."/>
            <person name="Eastwood N."/>
            <person name="Colbourne J.K."/>
            <person name="Zhou J."/>
            <person name="Mallon E."/>
            <person name="Orsini L."/>
        </authorList>
    </citation>
    <scope>NUCLEOTIDE SEQUENCE [LARGE SCALE GENOMIC DNA]</scope>
    <source>
        <strain evidence="1">LRV0_1</strain>
    </source>
</reference>